<sequence>MLSASGEVMLGASGEVMLGASGISYLADRPWITAKSRDAVDKITGSVWSGRDATTG</sequence>
<comment type="caution">
    <text evidence="1">The sequence shown here is derived from an EMBL/GenBank/DDBJ whole genome shotgun (WGS) entry which is preliminary data.</text>
</comment>
<keyword evidence="2" id="KW-1185">Reference proteome</keyword>
<dbReference type="Proteomes" id="UP000599074">
    <property type="component" value="Unassembled WGS sequence"/>
</dbReference>
<name>A0A8J3TMD4_9ACTN</name>
<reference evidence="1" key="1">
    <citation type="submission" date="2021-01" db="EMBL/GenBank/DDBJ databases">
        <title>Whole genome shotgun sequence of Planosporangium mesophilum NBRC 109066.</title>
        <authorList>
            <person name="Komaki H."/>
            <person name="Tamura T."/>
        </authorList>
    </citation>
    <scope>NUCLEOTIDE SEQUENCE</scope>
    <source>
        <strain evidence="1">NBRC 109066</strain>
    </source>
</reference>
<accession>A0A8J3TMD4</accession>
<evidence type="ECO:0000313" key="2">
    <source>
        <dbReference type="Proteomes" id="UP000599074"/>
    </source>
</evidence>
<organism evidence="1 2">
    <name type="scientific">Planosporangium mesophilum</name>
    <dbReference type="NCBI Taxonomy" id="689768"/>
    <lineage>
        <taxon>Bacteria</taxon>
        <taxon>Bacillati</taxon>
        <taxon>Actinomycetota</taxon>
        <taxon>Actinomycetes</taxon>
        <taxon>Micromonosporales</taxon>
        <taxon>Micromonosporaceae</taxon>
        <taxon>Planosporangium</taxon>
    </lineage>
</organism>
<protein>
    <submittedName>
        <fullName evidence="1">Uncharacterized protein</fullName>
    </submittedName>
</protein>
<gene>
    <name evidence="1" type="ORF">Pme01_35670</name>
</gene>
<evidence type="ECO:0000313" key="1">
    <source>
        <dbReference type="EMBL" id="GII23970.1"/>
    </source>
</evidence>
<proteinExistence type="predicted"/>
<dbReference type="EMBL" id="BOON01000032">
    <property type="protein sequence ID" value="GII23970.1"/>
    <property type="molecule type" value="Genomic_DNA"/>
</dbReference>
<dbReference type="AlphaFoldDB" id="A0A8J3TMD4"/>